<name>A0A1H1XG62_9MICO</name>
<feature type="region of interest" description="Disordered" evidence="1">
    <location>
        <begin position="118"/>
        <end position="144"/>
    </location>
</feature>
<evidence type="ECO:0000256" key="1">
    <source>
        <dbReference type="SAM" id="MobiDB-lite"/>
    </source>
</evidence>
<proteinExistence type="predicted"/>
<dbReference type="EMBL" id="LT629770">
    <property type="protein sequence ID" value="SDT08234.1"/>
    <property type="molecule type" value="Genomic_DNA"/>
</dbReference>
<organism evidence="3 4">
    <name type="scientific">Microbacterium paraoxydans</name>
    <dbReference type="NCBI Taxonomy" id="199592"/>
    <lineage>
        <taxon>Bacteria</taxon>
        <taxon>Bacillati</taxon>
        <taxon>Actinomycetota</taxon>
        <taxon>Actinomycetes</taxon>
        <taxon>Micrococcales</taxon>
        <taxon>Microbacteriaceae</taxon>
        <taxon>Microbacterium</taxon>
    </lineage>
</organism>
<protein>
    <submittedName>
        <fullName evidence="3">Uncharacterized protein</fullName>
    </submittedName>
</protein>
<sequence>MKWVDEVRGADSIREVARRSGINQATLNRQINLDVLSFESVRDISRAYDRVLLADLVATGHIAQSDIGTDDIANALYAASDAQLVAAVAMRLGVDLSIFDKPITEAFSTASNITHLRPNVTGIDQDDDDRAVARPTDPEPTDEQ</sequence>
<dbReference type="GeneID" id="36301033"/>
<evidence type="ECO:0000313" key="2">
    <source>
        <dbReference type="EMBL" id="SDR71088.1"/>
    </source>
</evidence>
<gene>
    <name evidence="2" type="ORF">SAMN04489809_0032</name>
    <name evidence="3" type="ORF">SAMN04489809_3467</name>
</gene>
<dbReference type="Proteomes" id="UP000182126">
    <property type="component" value="Chromosome I"/>
</dbReference>
<evidence type="ECO:0000313" key="3">
    <source>
        <dbReference type="EMBL" id="SDT08234.1"/>
    </source>
</evidence>
<dbReference type="AlphaFoldDB" id="A0A1H1XG62"/>
<reference evidence="3 4" key="1">
    <citation type="submission" date="2016-10" db="EMBL/GenBank/DDBJ databases">
        <authorList>
            <person name="de Groot N.N."/>
        </authorList>
    </citation>
    <scope>NUCLEOTIDE SEQUENCE [LARGE SCALE GENOMIC DNA]</scope>
    <source>
        <strain evidence="3 4">DSM 15019</strain>
    </source>
</reference>
<accession>A0A1H1XG62</accession>
<dbReference type="RefSeq" id="WP_231919608.1">
    <property type="nucleotide sequence ID" value="NZ_LT629770.1"/>
</dbReference>
<evidence type="ECO:0000313" key="4">
    <source>
        <dbReference type="Proteomes" id="UP000182126"/>
    </source>
</evidence>
<dbReference type="EMBL" id="LT629770">
    <property type="protein sequence ID" value="SDR71088.1"/>
    <property type="molecule type" value="Genomic_DNA"/>
</dbReference>